<keyword evidence="4" id="KW-1003">Cell membrane</keyword>
<sequence>MLLAVLCLTVGFAVSVGSTTIPFSHSVSYLLSRMPVVGSLLPVNWTETEASILWQIRLPRVTLGLLVGALLALAGTALQGLLRNPLADPYILGVSAGASVGAASVIAVVGGGLAAAGFLLPLAAFVGALLAVFAMFGVASAARSLRTETLLLSGVVVNSFFSAALTFLLSLSSGNQTQQIVFWMLGSLGLRSWHHNLILLPFFAVGFLVIWAFARELNTFGMGEEGAATLGVPLTPTKWVLLLTVSLVTAAAVSVAGIIGFVGLVIPHMMRRMIGSDHRLLIPFAALAGGIFLVLCDTVARTLLAPVELSIGAVTAAIGAPFFAWQLQRSRRGER</sequence>
<evidence type="ECO:0000256" key="5">
    <source>
        <dbReference type="ARBA" id="ARBA00022692"/>
    </source>
</evidence>
<protein>
    <submittedName>
        <fullName evidence="9">Corrinoid ABC transporter permease</fullName>
    </submittedName>
</protein>
<reference evidence="9 10" key="1">
    <citation type="submission" date="2020-08" db="EMBL/GenBank/DDBJ databases">
        <title>Complete Genome Sequence of Effusibacillus dendaii Strain skT53, Isolated from Farmland soil.</title>
        <authorList>
            <person name="Konishi T."/>
            <person name="Kawasaki H."/>
        </authorList>
    </citation>
    <scope>NUCLEOTIDE SEQUENCE [LARGE SCALE GENOMIC DNA]</scope>
    <source>
        <strain evidence="10">skT53</strain>
    </source>
</reference>
<dbReference type="Pfam" id="PF01032">
    <property type="entry name" value="FecCD"/>
    <property type="match status" value="1"/>
</dbReference>
<dbReference type="FunFam" id="1.10.3470.10:FF:000001">
    <property type="entry name" value="Vitamin B12 ABC transporter permease BtuC"/>
    <property type="match status" value="1"/>
</dbReference>
<feature type="transmembrane region" description="Helical" evidence="8">
    <location>
        <begin position="118"/>
        <end position="138"/>
    </location>
</feature>
<feature type="transmembrane region" description="Helical" evidence="8">
    <location>
        <begin position="193"/>
        <end position="214"/>
    </location>
</feature>
<organism evidence="9 10">
    <name type="scientific">Effusibacillus dendaii</name>
    <dbReference type="NCBI Taxonomy" id="2743772"/>
    <lineage>
        <taxon>Bacteria</taxon>
        <taxon>Bacillati</taxon>
        <taxon>Bacillota</taxon>
        <taxon>Bacilli</taxon>
        <taxon>Bacillales</taxon>
        <taxon>Alicyclobacillaceae</taxon>
        <taxon>Effusibacillus</taxon>
    </lineage>
</organism>
<feature type="transmembrane region" description="Helical" evidence="8">
    <location>
        <begin position="27"/>
        <end position="46"/>
    </location>
</feature>
<feature type="transmembrane region" description="Helical" evidence="8">
    <location>
        <begin position="90"/>
        <end position="111"/>
    </location>
</feature>
<dbReference type="GO" id="GO:0005886">
    <property type="term" value="C:plasma membrane"/>
    <property type="evidence" value="ECO:0007669"/>
    <property type="project" value="UniProtKB-SubCell"/>
</dbReference>
<keyword evidence="7 8" id="KW-0472">Membrane</keyword>
<dbReference type="RefSeq" id="WP_226375300.1">
    <property type="nucleotide sequence ID" value="NZ_AP023366.1"/>
</dbReference>
<keyword evidence="6 8" id="KW-1133">Transmembrane helix</keyword>
<comment type="subcellular location">
    <subcellularLocation>
        <location evidence="1">Cell membrane</location>
        <topology evidence="1">Multi-pass membrane protein</topology>
    </subcellularLocation>
</comment>
<evidence type="ECO:0000256" key="7">
    <source>
        <dbReference type="ARBA" id="ARBA00023136"/>
    </source>
</evidence>
<keyword evidence="5 8" id="KW-0812">Transmembrane</keyword>
<proteinExistence type="inferred from homology"/>
<dbReference type="Gene3D" id="1.10.3470.10">
    <property type="entry name" value="ABC transporter involved in vitamin B12 uptake, BtuC"/>
    <property type="match status" value="1"/>
</dbReference>
<dbReference type="Proteomes" id="UP000593802">
    <property type="component" value="Chromosome"/>
</dbReference>
<dbReference type="CDD" id="cd06550">
    <property type="entry name" value="TM_ABC_iron-siderophores_like"/>
    <property type="match status" value="1"/>
</dbReference>
<evidence type="ECO:0000256" key="6">
    <source>
        <dbReference type="ARBA" id="ARBA00022989"/>
    </source>
</evidence>
<feature type="transmembrane region" description="Helical" evidence="8">
    <location>
        <begin position="239"/>
        <end position="268"/>
    </location>
</feature>
<feature type="transmembrane region" description="Helical" evidence="8">
    <location>
        <begin position="150"/>
        <end position="172"/>
    </location>
</feature>
<dbReference type="EMBL" id="AP023366">
    <property type="protein sequence ID" value="BCJ85239.1"/>
    <property type="molecule type" value="Genomic_DNA"/>
</dbReference>
<evidence type="ECO:0000256" key="3">
    <source>
        <dbReference type="ARBA" id="ARBA00022448"/>
    </source>
</evidence>
<dbReference type="GO" id="GO:0033214">
    <property type="term" value="P:siderophore-iron import into cell"/>
    <property type="evidence" value="ECO:0007669"/>
    <property type="project" value="TreeGrafter"/>
</dbReference>
<accession>A0A7I8D894</accession>
<gene>
    <name evidence="9" type="ORF">skT53_02240</name>
</gene>
<feature type="transmembrane region" description="Helical" evidence="8">
    <location>
        <begin position="309"/>
        <end position="327"/>
    </location>
</feature>
<dbReference type="GO" id="GO:0022857">
    <property type="term" value="F:transmembrane transporter activity"/>
    <property type="evidence" value="ECO:0007669"/>
    <property type="project" value="InterPro"/>
</dbReference>
<evidence type="ECO:0000313" key="10">
    <source>
        <dbReference type="Proteomes" id="UP000593802"/>
    </source>
</evidence>
<feature type="transmembrane region" description="Helical" evidence="8">
    <location>
        <begin position="280"/>
        <end position="303"/>
    </location>
</feature>
<evidence type="ECO:0000256" key="8">
    <source>
        <dbReference type="SAM" id="Phobius"/>
    </source>
</evidence>
<evidence type="ECO:0000313" key="9">
    <source>
        <dbReference type="EMBL" id="BCJ85239.1"/>
    </source>
</evidence>
<evidence type="ECO:0000256" key="2">
    <source>
        <dbReference type="ARBA" id="ARBA00007935"/>
    </source>
</evidence>
<name>A0A7I8D894_9BACL</name>
<evidence type="ECO:0000256" key="1">
    <source>
        <dbReference type="ARBA" id="ARBA00004651"/>
    </source>
</evidence>
<feature type="transmembrane region" description="Helical" evidence="8">
    <location>
        <begin position="58"/>
        <end position="78"/>
    </location>
</feature>
<dbReference type="InterPro" id="IPR037294">
    <property type="entry name" value="ABC_BtuC-like"/>
</dbReference>
<dbReference type="InterPro" id="IPR000522">
    <property type="entry name" value="ABC_transptr_permease_BtuC"/>
</dbReference>
<dbReference type="PANTHER" id="PTHR30472:SF25">
    <property type="entry name" value="ABC TRANSPORTER PERMEASE PROTEIN MJ0876-RELATED"/>
    <property type="match status" value="1"/>
</dbReference>
<keyword evidence="3" id="KW-0813">Transport</keyword>
<comment type="similarity">
    <text evidence="2">Belongs to the binding-protein-dependent transport system permease family. FecCD subfamily.</text>
</comment>
<dbReference type="SUPFAM" id="SSF81345">
    <property type="entry name" value="ABC transporter involved in vitamin B12 uptake, BtuC"/>
    <property type="match status" value="1"/>
</dbReference>
<dbReference type="AlphaFoldDB" id="A0A7I8D894"/>
<dbReference type="KEGG" id="eff:skT53_02240"/>
<keyword evidence="10" id="KW-1185">Reference proteome</keyword>
<dbReference type="PANTHER" id="PTHR30472">
    <property type="entry name" value="FERRIC ENTEROBACTIN TRANSPORT SYSTEM PERMEASE PROTEIN"/>
    <property type="match status" value="1"/>
</dbReference>
<evidence type="ECO:0000256" key="4">
    <source>
        <dbReference type="ARBA" id="ARBA00022475"/>
    </source>
</evidence>